<protein>
    <recommendedName>
        <fullName evidence="2">FHA domain-containing protein</fullName>
    </recommendedName>
</protein>
<accession>M4BL54</accession>
<dbReference type="AlphaFoldDB" id="M4BL54"/>
<keyword evidence="4" id="KW-1185">Reference proteome</keyword>
<evidence type="ECO:0000313" key="4">
    <source>
        <dbReference type="Proteomes" id="UP000011713"/>
    </source>
</evidence>
<dbReference type="HOGENOM" id="CLU_022457_0_2_1"/>
<feature type="domain" description="FHA" evidence="2">
    <location>
        <begin position="172"/>
        <end position="236"/>
    </location>
</feature>
<feature type="region of interest" description="Disordered" evidence="1">
    <location>
        <begin position="23"/>
        <end position="85"/>
    </location>
</feature>
<sequence length="265" mass="30983">MIRNERGRSVSRGLFAIVPMSEHRRRRWSPERRTSRDRGRRQARRRSRSRSLPQEGERREQKRQRPRQRSPPSQARHGDKKTRDFSHLVEWGKQEEKDVNEEEEELVEVEKPNFGLTGALAKDQTTGNMQNGVVLKFSEPSEARQPTRRYRLYVFKGDKNIATLHVHRKSAFLVGRDKAVADILTEHPSCSKQHAVLQYRMYQKPTADGLGFEQEVRPYIMDLNSTNSTFLNGCEIEGSRYIELKEKDVLRFGESTREYVLMLAA</sequence>
<organism evidence="3 4">
    <name type="scientific">Hyaloperonospora arabidopsidis (strain Emoy2)</name>
    <name type="common">Downy mildew agent</name>
    <name type="synonym">Peronospora arabidopsidis</name>
    <dbReference type="NCBI Taxonomy" id="559515"/>
    <lineage>
        <taxon>Eukaryota</taxon>
        <taxon>Sar</taxon>
        <taxon>Stramenopiles</taxon>
        <taxon>Oomycota</taxon>
        <taxon>Peronosporomycetes</taxon>
        <taxon>Peronosporales</taxon>
        <taxon>Peronosporaceae</taxon>
        <taxon>Hyaloperonospora</taxon>
    </lineage>
</organism>
<dbReference type="FunFam" id="2.60.200.20:FF:000060">
    <property type="entry name" value="Probable serine/threonine-protein kinase DDB_G0280133"/>
    <property type="match status" value="1"/>
</dbReference>
<dbReference type="PANTHER" id="PTHR23308">
    <property type="entry name" value="NUCLEAR INHIBITOR OF PROTEIN PHOSPHATASE-1"/>
    <property type="match status" value="1"/>
</dbReference>
<dbReference type="InParanoid" id="M4BL54"/>
<dbReference type="SUPFAM" id="SSF49879">
    <property type="entry name" value="SMAD/FHA domain"/>
    <property type="match status" value="1"/>
</dbReference>
<dbReference type="Proteomes" id="UP000011713">
    <property type="component" value="Unassembled WGS sequence"/>
</dbReference>
<reference evidence="3" key="2">
    <citation type="submission" date="2015-06" db="UniProtKB">
        <authorList>
            <consortium name="EnsemblProtists"/>
        </authorList>
    </citation>
    <scope>IDENTIFICATION</scope>
    <source>
        <strain evidence="3">Emoy2</strain>
    </source>
</reference>
<reference evidence="4" key="1">
    <citation type="journal article" date="2010" name="Science">
        <title>Signatures of adaptation to obligate biotrophy in the Hyaloperonospora arabidopsidis genome.</title>
        <authorList>
            <person name="Baxter L."/>
            <person name="Tripathy S."/>
            <person name="Ishaque N."/>
            <person name="Boot N."/>
            <person name="Cabral A."/>
            <person name="Kemen E."/>
            <person name="Thines M."/>
            <person name="Ah-Fong A."/>
            <person name="Anderson R."/>
            <person name="Badejoko W."/>
            <person name="Bittner-Eddy P."/>
            <person name="Boore J.L."/>
            <person name="Chibucos M.C."/>
            <person name="Coates M."/>
            <person name="Dehal P."/>
            <person name="Delehaunty K."/>
            <person name="Dong S."/>
            <person name="Downton P."/>
            <person name="Dumas B."/>
            <person name="Fabro G."/>
            <person name="Fronick C."/>
            <person name="Fuerstenberg S.I."/>
            <person name="Fulton L."/>
            <person name="Gaulin E."/>
            <person name="Govers F."/>
            <person name="Hughes L."/>
            <person name="Humphray S."/>
            <person name="Jiang R.H."/>
            <person name="Judelson H."/>
            <person name="Kamoun S."/>
            <person name="Kyung K."/>
            <person name="Meijer H."/>
            <person name="Minx P."/>
            <person name="Morris P."/>
            <person name="Nelson J."/>
            <person name="Phuntumart V."/>
            <person name="Qutob D."/>
            <person name="Rehmany A."/>
            <person name="Rougon-Cardoso A."/>
            <person name="Ryden P."/>
            <person name="Torto-Alalibo T."/>
            <person name="Studholme D."/>
            <person name="Wang Y."/>
            <person name="Win J."/>
            <person name="Wood J."/>
            <person name="Clifton S.W."/>
            <person name="Rogers J."/>
            <person name="Van den Ackerveken G."/>
            <person name="Jones J.D."/>
            <person name="McDowell J.M."/>
            <person name="Beynon J."/>
            <person name="Tyler B.M."/>
        </authorList>
    </citation>
    <scope>NUCLEOTIDE SEQUENCE [LARGE SCALE GENOMIC DNA]</scope>
    <source>
        <strain evidence="4">Emoy2</strain>
    </source>
</reference>
<name>M4BL54_HYAAE</name>
<dbReference type="InterPro" id="IPR000253">
    <property type="entry name" value="FHA_dom"/>
</dbReference>
<feature type="compositionally biased region" description="Basic residues" evidence="1">
    <location>
        <begin position="38"/>
        <end position="49"/>
    </location>
</feature>
<evidence type="ECO:0000259" key="2">
    <source>
        <dbReference type="PROSITE" id="PS50006"/>
    </source>
</evidence>
<dbReference type="Pfam" id="PF00498">
    <property type="entry name" value="FHA"/>
    <property type="match status" value="1"/>
</dbReference>
<dbReference type="EMBL" id="JH598368">
    <property type="status" value="NOT_ANNOTATED_CDS"/>
    <property type="molecule type" value="Genomic_DNA"/>
</dbReference>
<dbReference type="InterPro" id="IPR050923">
    <property type="entry name" value="Cell_Proc_Reg/RNA_Proc"/>
</dbReference>
<evidence type="ECO:0000256" key="1">
    <source>
        <dbReference type="SAM" id="MobiDB-lite"/>
    </source>
</evidence>
<dbReference type="STRING" id="559515.M4BL54"/>
<dbReference type="OMA" id="RNDQHKQ"/>
<proteinExistence type="predicted"/>
<dbReference type="Gene3D" id="2.60.200.20">
    <property type="match status" value="1"/>
</dbReference>
<dbReference type="eggNOG" id="KOG1882">
    <property type="taxonomic scope" value="Eukaryota"/>
</dbReference>
<dbReference type="SMART" id="SM00240">
    <property type="entry name" value="FHA"/>
    <property type="match status" value="1"/>
</dbReference>
<evidence type="ECO:0000313" key="3">
    <source>
        <dbReference type="EnsemblProtists" id="HpaP807139"/>
    </source>
</evidence>
<dbReference type="EnsemblProtists" id="HpaT807139">
    <property type="protein sequence ID" value="HpaP807139"/>
    <property type="gene ID" value="HpaG807139"/>
</dbReference>
<dbReference type="InterPro" id="IPR008984">
    <property type="entry name" value="SMAD_FHA_dom_sf"/>
</dbReference>
<feature type="compositionally biased region" description="Basic and acidic residues" evidence="1">
    <location>
        <begin position="28"/>
        <end position="37"/>
    </location>
</feature>
<dbReference type="VEuPathDB" id="FungiDB:HpaG807139"/>
<dbReference type="PROSITE" id="PS50006">
    <property type="entry name" value="FHA_DOMAIN"/>
    <property type="match status" value="1"/>
</dbReference>